<keyword evidence="1" id="KW-0812">Transmembrane</keyword>
<evidence type="ECO:0000313" key="2">
    <source>
        <dbReference type="EMBL" id="KKN64664.1"/>
    </source>
</evidence>
<sequence>MPESKPNNEKKRWGRRANFGWASLALITLAFYVSMIIFVLVKFAPEMGLKWWLLYAAFTFAICGLTSGLLTVTDVKSLLPFVKK</sequence>
<keyword evidence="1" id="KW-1133">Transmembrane helix</keyword>
<accession>A0A0F9SCA5</accession>
<gene>
    <name evidence="2" type="ORF">LCGC14_0489330</name>
</gene>
<protein>
    <submittedName>
        <fullName evidence="2">Uncharacterized protein</fullName>
    </submittedName>
</protein>
<feature type="transmembrane region" description="Helical" evidence="1">
    <location>
        <begin position="21"/>
        <end position="41"/>
    </location>
</feature>
<organism evidence="2">
    <name type="scientific">marine sediment metagenome</name>
    <dbReference type="NCBI Taxonomy" id="412755"/>
    <lineage>
        <taxon>unclassified sequences</taxon>
        <taxon>metagenomes</taxon>
        <taxon>ecological metagenomes</taxon>
    </lineage>
</organism>
<comment type="caution">
    <text evidence="2">The sequence shown here is derived from an EMBL/GenBank/DDBJ whole genome shotgun (WGS) entry which is preliminary data.</text>
</comment>
<evidence type="ECO:0000256" key="1">
    <source>
        <dbReference type="SAM" id="Phobius"/>
    </source>
</evidence>
<proteinExistence type="predicted"/>
<dbReference type="EMBL" id="LAZR01000547">
    <property type="protein sequence ID" value="KKN64664.1"/>
    <property type="molecule type" value="Genomic_DNA"/>
</dbReference>
<reference evidence="2" key="1">
    <citation type="journal article" date="2015" name="Nature">
        <title>Complex archaea that bridge the gap between prokaryotes and eukaryotes.</title>
        <authorList>
            <person name="Spang A."/>
            <person name="Saw J.H."/>
            <person name="Jorgensen S.L."/>
            <person name="Zaremba-Niedzwiedzka K."/>
            <person name="Martijn J."/>
            <person name="Lind A.E."/>
            <person name="van Eijk R."/>
            <person name="Schleper C."/>
            <person name="Guy L."/>
            <person name="Ettema T.J."/>
        </authorList>
    </citation>
    <scope>NUCLEOTIDE SEQUENCE</scope>
</reference>
<feature type="transmembrane region" description="Helical" evidence="1">
    <location>
        <begin position="53"/>
        <end position="75"/>
    </location>
</feature>
<dbReference type="AlphaFoldDB" id="A0A0F9SCA5"/>
<name>A0A0F9SCA5_9ZZZZ</name>
<keyword evidence="1" id="KW-0472">Membrane</keyword>